<dbReference type="PANTHER" id="PTHR43190">
    <property type="entry name" value="N-ACETYL-D-GLUCOSAMINE KINASE"/>
    <property type="match status" value="1"/>
</dbReference>
<reference evidence="3" key="1">
    <citation type="journal article" date="2019" name="Int. J. Syst. Evol. Microbiol.">
        <title>The Global Catalogue of Microorganisms (GCM) 10K type strain sequencing project: providing services to taxonomists for standard genome sequencing and annotation.</title>
        <authorList>
            <consortium name="The Broad Institute Genomics Platform"/>
            <consortium name="The Broad Institute Genome Sequencing Center for Infectious Disease"/>
            <person name="Wu L."/>
            <person name="Ma J."/>
        </authorList>
    </citation>
    <scope>NUCLEOTIDE SEQUENCE [LARGE SCALE GENOMIC DNA]</scope>
    <source>
        <strain evidence="3">CCM 7043</strain>
    </source>
</reference>
<dbReference type="SUPFAM" id="SSF53067">
    <property type="entry name" value="Actin-like ATPase domain"/>
    <property type="match status" value="2"/>
</dbReference>
<proteinExistence type="predicted"/>
<feature type="domain" description="ATPase BadF/BadG/BcrA/BcrD type" evidence="1">
    <location>
        <begin position="5"/>
        <end position="276"/>
    </location>
</feature>
<dbReference type="PANTHER" id="PTHR43190:SF3">
    <property type="entry name" value="N-ACETYL-D-GLUCOSAMINE KINASE"/>
    <property type="match status" value="1"/>
</dbReference>
<sequence>MELFLGMDVGGSRSRAAVVDGSGRLCGTAEGPGGNPVSHPPDQAFRALAGAIRAVLHDVPAAAVRSAVVGMAGVGPMQLPAMSADLADLADAVGLPCRPTVVGDVIVAFAAGTAEPDGTVLIAGTGATAARITGRERTAGTDGHGWLVGDTGSAFWLGQRAVRAALAALDGRGAATSLLGGVAEALLGTGAGDPVPETVLNADARADTAERIVHAVHAGPPIALARLAPLVSIAARAGDAVAGGIVAEAASLLVADVDPIRDPGERTPIVVAGSVVAGDTPVADLTRARLAARWPGCVVTAGDAARAAAWLAAARSVPPGRAAELHATILGT</sequence>
<keyword evidence="2" id="KW-0418">Kinase</keyword>
<keyword evidence="3" id="KW-1185">Reference proteome</keyword>
<gene>
    <name evidence="2" type="ORF">ACFSJD_14235</name>
</gene>
<keyword evidence="2" id="KW-0808">Transferase</keyword>
<dbReference type="Proteomes" id="UP001597114">
    <property type="component" value="Unassembled WGS sequence"/>
</dbReference>
<comment type="caution">
    <text evidence="2">The sequence shown here is derived from an EMBL/GenBank/DDBJ whole genome shotgun (WGS) entry which is preliminary data.</text>
</comment>
<dbReference type="Pfam" id="PF01869">
    <property type="entry name" value="BcrAD_BadFG"/>
    <property type="match status" value="1"/>
</dbReference>
<organism evidence="2 3">
    <name type="scientific">Pseudonocardia yunnanensis</name>
    <dbReference type="NCBI Taxonomy" id="58107"/>
    <lineage>
        <taxon>Bacteria</taxon>
        <taxon>Bacillati</taxon>
        <taxon>Actinomycetota</taxon>
        <taxon>Actinomycetes</taxon>
        <taxon>Pseudonocardiales</taxon>
        <taxon>Pseudonocardiaceae</taxon>
        <taxon>Pseudonocardia</taxon>
    </lineage>
</organism>
<dbReference type="EMBL" id="JBHUCO010000014">
    <property type="protein sequence ID" value="MFD1518655.1"/>
    <property type="molecule type" value="Genomic_DNA"/>
</dbReference>
<dbReference type="InterPro" id="IPR002731">
    <property type="entry name" value="ATPase_BadF"/>
</dbReference>
<evidence type="ECO:0000313" key="2">
    <source>
        <dbReference type="EMBL" id="MFD1518655.1"/>
    </source>
</evidence>
<accession>A0ABW4EWM3</accession>
<name>A0ABW4EWM3_9PSEU</name>
<dbReference type="Gene3D" id="3.30.420.40">
    <property type="match status" value="2"/>
</dbReference>
<dbReference type="RefSeq" id="WP_344726427.1">
    <property type="nucleotide sequence ID" value="NZ_BAAAUS010000037.1"/>
</dbReference>
<dbReference type="InterPro" id="IPR043129">
    <property type="entry name" value="ATPase_NBD"/>
</dbReference>
<dbReference type="GO" id="GO:0016301">
    <property type="term" value="F:kinase activity"/>
    <property type="evidence" value="ECO:0007669"/>
    <property type="project" value="UniProtKB-KW"/>
</dbReference>
<evidence type="ECO:0000313" key="3">
    <source>
        <dbReference type="Proteomes" id="UP001597114"/>
    </source>
</evidence>
<evidence type="ECO:0000259" key="1">
    <source>
        <dbReference type="Pfam" id="PF01869"/>
    </source>
</evidence>
<dbReference type="InterPro" id="IPR052519">
    <property type="entry name" value="Euk-type_GlcNAc_Kinase"/>
</dbReference>
<protein>
    <submittedName>
        <fullName evidence="2">N-acetylglucosamine kinase</fullName>
    </submittedName>
</protein>